<reference evidence="1 2" key="1">
    <citation type="journal article" date="2019" name="Sci. Rep.">
        <title>Orb-weaving spider Araneus ventricosus genome elucidates the spidroin gene catalogue.</title>
        <authorList>
            <person name="Kono N."/>
            <person name="Nakamura H."/>
            <person name="Ohtoshi R."/>
            <person name="Moran D.A.P."/>
            <person name="Shinohara A."/>
            <person name="Yoshida Y."/>
            <person name="Fujiwara M."/>
            <person name="Mori M."/>
            <person name="Tomita M."/>
            <person name="Arakawa K."/>
        </authorList>
    </citation>
    <scope>NUCLEOTIDE SEQUENCE [LARGE SCALE GENOMIC DNA]</scope>
</reference>
<organism evidence="1 2">
    <name type="scientific">Araneus ventricosus</name>
    <name type="common">Orbweaver spider</name>
    <name type="synonym">Epeira ventricosa</name>
    <dbReference type="NCBI Taxonomy" id="182803"/>
    <lineage>
        <taxon>Eukaryota</taxon>
        <taxon>Metazoa</taxon>
        <taxon>Ecdysozoa</taxon>
        <taxon>Arthropoda</taxon>
        <taxon>Chelicerata</taxon>
        <taxon>Arachnida</taxon>
        <taxon>Araneae</taxon>
        <taxon>Araneomorphae</taxon>
        <taxon>Entelegynae</taxon>
        <taxon>Araneoidea</taxon>
        <taxon>Araneidae</taxon>
        <taxon>Araneus</taxon>
    </lineage>
</organism>
<dbReference type="AlphaFoldDB" id="A0A4Y2MJR4"/>
<sequence length="39" mass="4615">MLALWLGREFYMGMYGNAREMEPSSPELGDFGREMWDLK</sequence>
<gene>
    <name evidence="1" type="ORF">AVEN_160196_1</name>
</gene>
<feature type="non-terminal residue" evidence="1">
    <location>
        <position position="39"/>
    </location>
</feature>
<name>A0A4Y2MJR4_ARAVE</name>
<proteinExistence type="predicted"/>
<evidence type="ECO:0000313" key="1">
    <source>
        <dbReference type="EMBL" id="GBN26684.1"/>
    </source>
</evidence>
<accession>A0A4Y2MJR4</accession>
<protein>
    <submittedName>
        <fullName evidence="1">Uncharacterized protein</fullName>
    </submittedName>
</protein>
<dbReference type="EMBL" id="BGPR01123351">
    <property type="protein sequence ID" value="GBN26684.1"/>
    <property type="molecule type" value="Genomic_DNA"/>
</dbReference>
<dbReference type="Proteomes" id="UP000499080">
    <property type="component" value="Unassembled WGS sequence"/>
</dbReference>
<evidence type="ECO:0000313" key="2">
    <source>
        <dbReference type="Proteomes" id="UP000499080"/>
    </source>
</evidence>
<comment type="caution">
    <text evidence="1">The sequence shown here is derived from an EMBL/GenBank/DDBJ whole genome shotgun (WGS) entry which is preliminary data.</text>
</comment>
<keyword evidence="2" id="KW-1185">Reference proteome</keyword>